<reference evidence="1" key="1">
    <citation type="submission" date="2019-11" db="EMBL/GenBank/DDBJ databases">
        <authorList>
            <person name="Feng L."/>
        </authorList>
    </citation>
    <scope>NUCLEOTIDE SEQUENCE</scope>
    <source>
        <strain evidence="1">VrattiLFYP33</strain>
    </source>
</reference>
<protein>
    <submittedName>
        <fullName evidence="1">Uncharacterized protein</fullName>
    </submittedName>
</protein>
<accession>A0A6N3BQJ3</accession>
<gene>
    <name evidence="1" type="ORF">VRLFYP33_01170</name>
</gene>
<name>A0A6N3BQJ3_9FIRM</name>
<dbReference type="AlphaFoldDB" id="A0A6N3BQJ3"/>
<evidence type="ECO:0000313" key="1">
    <source>
        <dbReference type="EMBL" id="VYU07066.1"/>
    </source>
</evidence>
<organism evidence="1">
    <name type="scientific">Veillonella ratti</name>
    <dbReference type="NCBI Taxonomy" id="103892"/>
    <lineage>
        <taxon>Bacteria</taxon>
        <taxon>Bacillati</taxon>
        <taxon>Bacillota</taxon>
        <taxon>Negativicutes</taxon>
        <taxon>Veillonellales</taxon>
        <taxon>Veillonellaceae</taxon>
        <taxon>Veillonella</taxon>
    </lineage>
</organism>
<proteinExistence type="predicted"/>
<dbReference type="EMBL" id="CACRUX010000047">
    <property type="protein sequence ID" value="VYU07066.1"/>
    <property type="molecule type" value="Genomic_DNA"/>
</dbReference>
<dbReference type="RefSeq" id="WP_156704707.1">
    <property type="nucleotide sequence ID" value="NZ_CACRUX010000047.1"/>
</dbReference>
<sequence>MDNQYLIVLDLPDKNGESKRLASYWMDVHGFSWAELEEKAKEEYPGKIYLRDEDASIQAKLADGKYVWGGEEPVIPTPYVPTEAEKRKAKIQAIKAETDTANAPLQDRMLTALLQGNDKLAAQLRDQYQANNAAMIQKIKEV</sequence>